<dbReference type="AlphaFoldDB" id="A0A3E2VVR6"/>
<reference evidence="1 2" key="1">
    <citation type="submission" date="2018-08" db="EMBL/GenBank/DDBJ databases">
        <title>A genome reference for cultivated species of the human gut microbiota.</title>
        <authorList>
            <person name="Zou Y."/>
            <person name="Xue W."/>
            <person name="Luo G."/>
        </authorList>
    </citation>
    <scope>NUCLEOTIDE SEQUENCE [LARGE SCALE GENOMIC DNA]</scope>
    <source>
        <strain evidence="1 2">OF01-2LB</strain>
    </source>
</reference>
<name>A0A3E2VVR6_CLOIN</name>
<protein>
    <submittedName>
        <fullName evidence="1">Uncharacterized protein</fullName>
    </submittedName>
</protein>
<dbReference type="Proteomes" id="UP000260025">
    <property type="component" value="Unassembled WGS sequence"/>
</dbReference>
<gene>
    <name evidence="1" type="ORF">DXA38_10850</name>
</gene>
<organism evidence="1 2">
    <name type="scientific">Clostridium innocuum</name>
    <dbReference type="NCBI Taxonomy" id="1522"/>
    <lineage>
        <taxon>Bacteria</taxon>
        <taxon>Bacillati</taxon>
        <taxon>Bacillota</taxon>
        <taxon>Clostridia</taxon>
        <taxon>Eubacteriales</taxon>
        <taxon>Clostridiaceae</taxon>
        <taxon>Clostridium</taxon>
    </lineage>
</organism>
<dbReference type="EMBL" id="QVEV01000014">
    <property type="protein sequence ID" value="RGC15352.1"/>
    <property type="molecule type" value="Genomic_DNA"/>
</dbReference>
<sequence length="66" mass="7731">MQDLIPYASITLGIKSISSQPYLLYSLAHMQISSITGLSTSRKIYRNEKEEAYFWRRKRTVHASFF</sequence>
<proteinExistence type="predicted"/>
<accession>A0A3E2VVR6</accession>
<evidence type="ECO:0000313" key="2">
    <source>
        <dbReference type="Proteomes" id="UP000260025"/>
    </source>
</evidence>
<evidence type="ECO:0000313" key="1">
    <source>
        <dbReference type="EMBL" id="RGC15352.1"/>
    </source>
</evidence>
<comment type="caution">
    <text evidence="1">The sequence shown here is derived from an EMBL/GenBank/DDBJ whole genome shotgun (WGS) entry which is preliminary data.</text>
</comment>